<protein>
    <submittedName>
        <fullName evidence="2">Uncharacterized protein</fullName>
    </submittedName>
</protein>
<evidence type="ECO:0000313" key="2">
    <source>
        <dbReference type="EMBL" id="RGD68655.1"/>
    </source>
</evidence>
<keyword evidence="1" id="KW-0472">Membrane</keyword>
<evidence type="ECO:0000256" key="1">
    <source>
        <dbReference type="SAM" id="Phobius"/>
    </source>
</evidence>
<dbReference type="AlphaFoldDB" id="A0A3E3DHK8"/>
<proteinExistence type="predicted"/>
<sequence>MKRKTKVIIIIIVVLIVLLMPIRTMYKDGGSVRYSAILYNVTNYHQLDLDSETGYNDGWDIKVIGIPIYNNFE</sequence>
<reference evidence="2 3" key="1">
    <citation type="submission" date="2018-08" db="EMBL/GenBank/DDBJ databases">
        <title>A genome reference for cultivated species of the human gut microbiota.</title>
        <authorList>
            <person name="Zou Y."/>
            <person name="Xue W."/>
            <person name="Luo G."/>
        </authorList>
    </citation>
    <scope>NUCLEOTIDE SEQUENCE [LARGE SCALE GENOMIC DNA]</scope>
    <source>
        <strain evidence="2 3">AF19-13AC</strain>
    </source>
</reference>
<keyword evidence="1" id="KW-0812">Transmembrane</keyword>
<gene>
    <name evidence="2" type="ORF">DWX31_21245</name>
</gene>
<dbReference type="EMBL" id="QTJW01000015">
    <property type="protein sequence ID" value="RGD68655.1"/>
    <property type="molecule type" value="Genomic_DNA"/>
</dbReference>
<name>A0A3E3DHK8_9FIRM</name>
<accession>A0A3E3DHK8</accession>
<dbReference type="Proteomes" id="UP000261023">
    <property type="component" value="Unassembled WGS sequence"/>
</dbReference>
<comment type="caution">
    <text evidence="2">The sequence shown here is derived from an EMBL/GenBank/DDBJ whole genome shotgun (WGS) entry which is preliminary data.</text>
</comment>
<keyword evidence="1" id="KW-1133">Transmembrane helix</keyword>
<dbReference type="OrthoDB" id="1711153at2"/>
<organism evidence="2 3">
    <name type="scientific">Hungatella hathewayi</name>
    <dbReference type="NCBI Taxonomy" id="154046"/>
    <lineage>
        <taxon>Bacteria</taxon>
        <taxon>Bacillati</taxon>
        <taxon>Bacillota</taxon>
        <taxon>Clostridia</taxon>
        <taxon>Lachnospirales</taxon>
        <taxon>Lachnospiraceae</taxon>
        <taxon>Hungatella</taxon>
    </lineage>
</organism>
<dbReference type="RefSeq" id="WP_025530750.1">
    <property type="nucleotide sequence ID" value="NZ_QTJW01000015.1"/>
</dbReference>
<evidence type="ECO:0000313" key="3">
    <source>
        <dbReference type="Proteomes" id="UP000261023"/>
    </source>
</evidence>
<feature type="transmembrane region" description="Helical" evidence="1">
    <location>
        <begin position="7"/>
        <end position="26"/>
    </location>
</feature>